<evidence type="ECO:0000256" key="1">
    <source>
        <dbReference type="SAM" id="SignalP"/>
    </source>
</evidence>
<accession>A0AAU7MNJ5</accession>
<proteinExistence type="predicted"/>
<keyword evidence="3" id="KW-0449">Lipoprotein</keyword>
<evidence type="ECO:0000259" key="2">
    <source>
        <dbReference type="Pfam" id="PF04575"/>
    </source>
</evidence>
<dbReference type="InterPro" id="IPR007655">
    <property type="entry name" value="Slam_C"/>
</dbReference>
<dbReference type="EMBL" id="CP157802">
    <property type="protein sequence ID" value="XBQ20021.1"/>
    <property type="molecule type" value="Genomic_DNA"/>
</dbReference>
<sequence length="322" mass="35776">MNFTRSLQYGVTALGLSASMCFADAAEQATLNGHLSAGVEHDSNVSVDDLNASSEQSDQAWVFDAGLEGVLKPAERLNLTLGYSLSGSRYRELGQFDQDIHLLSADLSYDFDPVTIGTSYHYSHSVLGSEPFLDFHRASAYLGSLIDDDVYLLASLQEKRKDYEESEARDSDIRGASLDSFFFFNNARSHFVIGVDYDKEDAEAESFDNDLWRVRATLLNRFLLGGEDNRISLGWRYETRDYDQTAVSSSSSFLDNPFTGDFIDTSASRRAEQANVFEASWRIGLNGTFSVEPSVSHGIYQGTEDSTDYSRTIAGLTLRADF</sequence>
<feature type="signal peptide" evidence="1">
    <location>
        <begin position="1"/>
        <end position="25"/>
    </location>
</feature>
<protein>
    <submittedName>
        <fullName evidence="3">Surface lipoprotein assembly modifier</fullName>
    </submittedName>
</protein>
<name>A0AAU7MNJ5_9GAMM</name>
<dbReference type="SUPFAM" id="SSF56935">
    <property type="entry name" value="Porins"/>
    <property type="match status" value="1"/>
</dbReference>
<dbReference type="KEGG" id="mamm:ABNF92_02350"/>
<dbReference type="Pfam" id="PF04575">
    <property type="entry name" value="SlipAM"/>
    <property type="match status" value="1"/>
</dbReference>
<feature type="chain" id="PRO_5043672252" evidence="1">
    <location>
        <begin position="26"/>
        <end position="322"/>
    </location>
</feature>
<reference evidence="3" key="1">
    <citation type="submission" date="2024-05" db="EMBL/GenBank/DDBJ databases">
        <title>Draft Genome Sequences of Flagellimonas sp. MMG031 and Marinobacter sp. MMG032 Isolated from the dinoflagellate Symbiodinium pilosum.</title>
        <authorList>
            <person name="Shikuma N.J."/>
            <person name="Farrell M.V."/>
        </authorList>
    </citation>
    <scope>NUCLEOTIDE SEQUENCE</scope>
    <source>
        <strain evidence="3">MMG032</strain>
    </source>
</reference>
<organism evidence="3">
    <name type="scientific">Marinobacter sp. MMG032</name>
    <dbReference type="NCBI Taxonomy" id="3158548"/>
    <lineage>
        <taxon>Bacteria</taxon>
        <taxon>Pseudomonadati</taxon>
        <taxon>Pseudomonadota</taxon>
        <taxon>Gammaproteobacteria</taxon>
        <taxon>Pseudomonadales</taxon>
        <taxon>Marinobacteraceae</taxon>
        <taxon>Marinobacter</taxon>
    </lineage>
</organism>
<gene>
    <name evidence="3" type="ORF">ABNF92_02350</name>
</gene>
<dbReference type="RefSeq" id="WP_349343335.1">
    <property type="nucleotide sequence ID" value="NZ_CP157802.1"/>
</dbReference>
<feature type="domain" description="Surface lipoprotein assembly modifier C-terminal" evidence="2">
    <location>
        <begin position="51"/>
        <end position="250"/>
    </location>
</feature>
<evidence type="ECO:0000313" key="3">
    <source>
        <dbReference type="EMBL" id="XBQ20021.1"/>
    </source>
</evidence>
<dbReference type="AlphaFoldDB" id="A0AAU7MNJ5"/>
<keyword evidence="1" id="KW-0732">Signal</keyword>